<evidence type="ECO:0000256" key="2">
    <source>
        <dbReference type="ARBA" id="ARBA00022908"/>
    </source>
</evidence>
<dbReference type="InterPro" id="IPR025166">
    <property type="entry name" value="Integrase_DNA_bind_dom"/>
</dbReference>
<evidence type="ECO:0000313" key="7">
    <source>
        <dbReference type="Proteomes" id="UP000069632"/>
    </source>
</evidence>
<evidence type="ECO:0000259" key="4">
    <source>
        <dbReference type="Pfam" id="PF13356"/>
    </source>
</evidence>
<dbReference type="InterPro" id="IPR038488">
    <property type="entry name" value="Integrase_DNA-bd_sf"/>
</dbReference>
<organism evidence="6 7">
    <name type="scientific">Campylobacter geochelonis</name>
    <dbReference type="NCBI Taxonomy" id="1780362"/>
    <lineage>
        <taxon>Bacteria</taxon>
        <taxon>Pseudomonadati</taxon>
        <taxon>Campylobacterota</taxon>
        <taxon>Epsilonproteobacteria</taxon>
        <taxon>Campylobacterales</taxon>
        <taxon>Campylobacteraceae</taxon>
        <taxon>Campylobacter</taxon>
    </lineage>
</organism>
<dbReference type="PANTHER" id="PTHR30629:SF2">
    <property type="entry name" value="PROPHAGE INTEGRASE INTS-RELATED"/>
    <property type="match status" value="1"/>
</dbReference>
<dbReference type="SUPFAM" id="SSF56349">
    <property type="entry name" value="DNA breaking-rejoining enzymes"/>
    <property type="match status" value="1"/>
</dbReference>
<dbReference type="Gene3D" id="3.30.160.390">
    <property type="entry name" value="Integrase, DNA-binding domain"/>
    <property type="match status" value="1"/>
</dbReference>
<name>A0A128EGM6_9BACT</name>
<protein>
    <submittedName>
        <fullName evidence="6">Putative prophage integrase</fullName>
    </submittedName>
</protein>
<evidence type="ECO:0000256" key="1">
    <source>
        <dbReference type="ARBA" id="ARBA00008857"/>
    </source>
</evidence>
<keyword evidence="3" id="KW-0238">DNA-binding</keyword>
<evidence type="ECO:0000313" key="6">
    <source>
        <dbReference type="EMBL" id="CZE48040.1"/>
    </source>
</evidence>
<sequence length="200" mass="23330">MLSDTQIKNLKPQNKDYFISDIDNLSLVIKTNGNKIWRFRYTSPATLKRRLMVLGNYPALSLANARNKATKFINDIRQGFDPLELLNEFKSQIKPSFESVINEWLETKSYTTEKTQKNIKSLMINDVLPSLKDKTIDEIKHPDLVKILILKQSTAPIMASKLLRYLNDLWQYSCTKGYCETKQIFHYKVKQALKALKTYF</sequence>
<accession>A0A128EGM6</accession>
<dbReference type="GO" id="GO:0015074">
    <property type="term" value="P:DNA integration"/>
    <property type="evidence" value="ECO:0007669"/>
    <property type="project" value="UniProtKB-KW"/>
</dbReference>
<dbReference type="InterPro" id="IPR011010">
    <property type="entry name" value="DNA_brk_join_enz"/>
</dbReference>
<dbReference type="GO" id="GO:0003677">
    <property type="term" value="F:DNA binding"/>
    <property type="evidence" value="ECO:0007669"/>
    <property type="project" value="UniProtKB-KW"/>
</dbReference>
<dbReference type="Proteomes" id="UP000069632">
    <property type="component" value="Unassembled WGS sequence"/>
</dbReference>
<comment type="similarity">
    <text evidence="1">Belongs to the 'phage' integrase family.</text>
</comment>
<gene>
    <name evidence="6" type="primary">intA</name>
    <name evidence="6" type="ORF">ERS672216_01198</name>
</gene>
<keyword evidence="7" id="KW-1185">Reference proteome</keyword>
<evidence type="ECO:0000256" key="3">
    <source>
        <dbReference type="ARBA" id="ARBA00023125"/>
    </source>
</evidence>
<dbReference type="OrthoDB" id="9775880at2"/>
<dbReference type="InterPro" id="IPR053876">
    <property type="entry name" value="Phage_int_M"/>
</dbReference>
<dbReference type="Gene3D" id="1.10.150.130">
    <property type="match status" value="1"/>
</dbReference>
<evidence type="ECO:0000259" key="5">
    <source>
        <dbReference type="Pfam" id="PF22022"/>
    </source>
</evidence>
<dbReference type="InterPro" id="IPR010998">
    <property type="entry name" value="Integrase_recombinase_N"/>
</dbReference>
<reference evidence="6 7" key="1">
    <citation type="submission" date="2016-02" db="EMBL/GenBank/DDBJ databases">
        <authorList>
            <consortium name="Pathogen Informatics"/>
        </authorList>
    </citation>
    <scope>NUCLEOTIDE SEQUENCE [LARGE SCALE GENOMIC DNA]</scope>
    <source>
        <strain evidence="6 7">RC20</strain>
    </source>
</reference>
<dbReference type="InterPro" id="IPR050808">
    <property type="entry name" value="Phage_Integrase"/>
</dbReference>
<proteinExistence type="inferred from homology"/>
<dbReference type="PANTHER" id="PTHR30629">
    <property type="entry name" value="PROPHAGE INTEGRASE"/>
    <property type="match status" value="1"/>
</dbReference>
<feature type="domain" description="Phage integrase central" evidence="5">
    <location>
        <begin position="97"/>
        <end position="182"/>
    </location>
</feature>
<dbReference type="Pfam" id="PF13356">
    <property type="entry name" value="Arm-DNA-bind_3"/>
    <property type="match status" value="1"/>
</dbReference>
<feature type="domain" description="Integrase DNA-binding" evidence="4">
    <location>
        <begin position="2"/>
        <end position="84"/>
    </location>
</feature>
<dbReference type="EMBL" id="FIZP01000005">
    <property type="protein sequence ID" value="CZE48040.1"/>
    <property type="molecule type" value="Genomic_DNA"/>
</dbReference>
<keyword evidence="2" id="KW-0229">DNA integration</keyword>
<dbReference type="RefSeq" id="WP_075540283.1">
    <property type="nucleotide sequence ID" value="NZ_CP053844.1"/>
</dbReference>
<dbReference type="AlphaFoldDB" id="A0A128EGM6"/>
<dbReference type="Pfam" id="PF22022">
    <property type="entry name" value="Phage_int_M"/>
    <property type="match status" value="1"/>
</dbReference>